<proteinExistence type="inferred from homology"/>
<comment type="cofactor">
    <cofactor evidence="8">
        <name>[4Fe-4S] cluster</name>
        <dbReference type="ChEBI" id="CHEBI:49883"/>
    </cofactor>
    <text evidence="8">Binds 2 [4Fe-4S] clusters per subunit.</text>
</comment>
<dbReference type="RefSeq" id="WP_115271208.1">
    <property type="nucleotide sequence ID" value="NZ_CASFEE010000019.1"/>
</dbReference>
<dbReference type="InterPro" id="IPR037225">
    <property type="entry name" value="Nuo51_FMN-bd_sf"/>
</dbReference>
<protein>
    <recommendedName>
        <fullName evidence="8">Ion-translocating oxidoreductase complex subunit C</fullName>
        <ecNumber evidence="8">7.-.-.-</ecNumber>
    </recommendedName>
    <alternativeName>
        <fullName evidence="8">Rnf electron transport complex subunit C</fullName>
    </alternativeName>
</protein>
<dbReference type="AlphaFoldDB" id="A0A377GZ39"/>
<keyword evidence="1 8" id="KW-0813">Transport</keyword>
<gene>
    <name evidence="8 10" type="primary">rnfC</name>
    <name evidence="10" type="ORF">NCTC10723_01742</name>
</gene>
<evidence type="ECO:0000256" key="7">
    <source>
        <dbReference type="ARBA" id="ARBA00023014"/>
    </source>
</evidence>
<keyword evidence="3 8" id="KW-0479">Metal-binding</keyword>
<dbReference type="PANTHER" id="PTHR43034:SF2">
    <property type="entry name" value="ION-TRANSLOCATING OXIDOREDUCTASE COMPLEX SUBUNIT C"/>
    <property type="match status" value="1"/>
</dbReference>
<dbReference type="NCBIfam" id="NF003454">
    <property type="entry name" value="PRK05035.1"/>
    <property type="match status" value="1"/>
</dbReference>
<dbReference type="Proteomes" id="UP000255328">
    <property type="component" value="Unassembled WGS sequence"/>
</dbReference>
<dbReference type="InterPro" id="IPR017896">
    <property type="entry name" value="4Fe4S_Fe-S-bd"/>
</dbReference>
<evidence type="ECO:0000313" key="11">
    <source>
        <dbReference type="Proteomes" id="UP000255328"/>
    </source>
</evidence>
<dbReference type="Pfam" id="PF01512">
    <property type="entry name" value="Complex1_51K"/>
    <property type="match status" value="1"/>
</dbReference>
<accession>A0A377GZ39</accession>
<keyword evidence="8" id="KW-1003">Cell membrane</keyword>
<dbReference type="PANTHER" id="PTHR43034">
    <property type="entry name" value="ION-TRANSLOCATING OXIDOREDUCTASE COMPLEX SUBUNIT C"/>
    <property type="match status" value="1"/>
</dbReference>
<feature type="domain" description="4Fe-4S ferredoxin-type" evidence="9">
    <location>
        <begin position="395"/>
        <end position="424"/>
    </location>
</feature>
<evidence type="ECO:0000256" key="5">
    <source>
        <dbReference type="ARBA" id="ARBA00022982"/>
    </source>
</evidence>
<name>A0A377GZ39_9FUSO</name>
<comment type="similarity">
    <text evidence="8">Belongs to the 4Fe4S bacterial-type ferredoxin family. RnfC subfamily.</text>
</comment>
<dbReference type="InterPro" id="IPR010208">
    <property type="entry name" value="Ion_transpt_RnfC/RsxC"/>
</dbReference>
<dbReference type="GO" id="GO:0009055">
    <property type="term" value="F:electron transfer activity"/>
    <property type="evidence" value="ECO:0007669"/>
    <property type="project" value="InterPro"/>
</dbReference>
<dbReference type="Pfam" id="PF10531">
    <property type="entry name" value="SLBB"/>
    <property type="match status" value="1"/>
</dbReference>
<dbReference type="InterPro" id="IPR017900">
    <property type="entry name" value="4Fe4S_Fe_S_CS"/>
</dbReference>
<dbReference type="Gene3D" id="3.30.70.20">
    <property type="match status" value="1"/>
</dbReference>
<dbReference type="EMBL" id="UGGU01000003">
    <property type="protein sequence ID" value="STO32249.1"/>
    <property type="molecule type" value="Genomic_DNA"/>
</dbReference>
<keyword evidence="8" id="KW-0472">Membrane</keyword>
<dbReference type="GO" id="GO:0046872">
    <property type="term" value="F:metal ion binding"/>
    <property type="evidence" value="ECO:0007669"/>
    <property type="project" value="UniProtKB-KW"/>
</dbReference>
<dbReference type="InterPro" id="IPR026902">
    <property type="entry name" value="RnfC_N"/>
</dbReference>
<evidence type="ECO:0000259" key="9">
    <source>
        <dbReference type="PROSITE" id="PS51379"/>
    </source>
</evidence>
<dbReference type="InterPro" id="IPR011538">
    <property type="entry name" value="Nuo51_FMN-bd"/>
</dbReference>
<dbReference type="SUPFAM" id="SSF142019">
    <property type="entry name" value="Nqo1 FMN-binding domain-like"/>
    <property type="match status" value="1"/>
</dbReference>
<evidence type="ECO:0000256" key="4">
    <source>
        <dbReference type="ARBA" id="ARBA00022737"/>
    </source>
</evidence>
<dbReference type="PROSITE" id="PS00198">
    <property type="entry name" value="4FE4S_FER_1"/>
    <property type="match status" value="1"/>
</dbReference>
<dbReference type="GO" id="GO:0051539">
    <property type="term" value="F:4 iron, 4 sulfur cluster binding"/>
    <property type="evidence" value="ECO:0007669"/>
    <property type="project" value="UniProtKB-KW"/>
</dbReference>
<evidence type="ECO:0000313" key="10">
    <source>
        <dbReference type="EMBL" id="STO32249.1"/>
    </source>
</evidence>
<dbReference type="NCBIfam" id="TIGR01945">
    <property type="entry name" value="rnfC"/>
    <property type="match status" value="1"/>
</dbReference>
<feature type="binding site" evidence="8">
    <location>
        <position position="375"/>
    </location>
    <ligand>
        <name>[4Fe-4S] cluster</name>
        <dbReference type="ChEBI" id="CHEBI:49883"/>
        <label>2</label>
    </ligand>
</feature>
<evidence type="ECO:0000256" key="3">
    <source>
        <dbReference type="ARBA" id="ARBA00022723"/>
    </source>
</evidence>
<feature type="binding site" evidence="8">
    <location>
        <position position="404"/>
    </location>
    <ligand>
        <name>[4Fe-4S] cluster</name>
        <dbReference type="ChEBI" id="CHEBI:49883"/>
        <label>2</label>
    </ligand>
</feature>
<keyword evidence="8" id="KW-1278">Translocase</keyword>
<dbReference type="Gene3D" id="3.40.50.11540">
    <property type="entry name" value="NADH-ubiquinone oxidoreductase 51kDa subunit"/>
    <property type="match status" value="1"/>
</dbReference>
<dbReference type="GO" id="GO:0022900">
    <property type="term" value="P:electron transport chain"/>
    <property type="evidence" value="ECO:0007669"/>
    <property type="project" value="UniProtKB-UniRule"/>
</dbReference>
<dbReference type="Pfam" id="PF13375">
    <property type="entry name" value="RnfC_N"/>
    <property type="match status" value="1"/>
</dbReference>
<keyword evidence="4 8" id="KW-0677">Repeat</keyword>
<keyword evidence="2 8" id="KW-0004">4Fe-4S</keyword>
<comment type="subcellular location">
    <subcellularLocation>
        <location evidence="8">Cell membrane</location>
        <topology evidence="8">Peripheral membrane protein</topology>
    </subcellularLocation>
</comment>
<keyword evidence="6 8" id="KW-0408">Iron</keyword>
<feature type="binding site" evidence="8">
    <location>
        <position position="368"/>
    </location>
    <ligand>
        <name>[4Fe-4S] cluster</name>
        <dbReference type="ChEBI" id="CHEBI:49883"/>
        <label>1</label>
    </ligand>
</feature>
<comment type="function">
    <text evidence="8">Part of a membrane-bound complex that couples electron transfer with translocation of ions across the membrane.</text>
</comment>
<evidence type="ECO:0000256" key="2">
    <source>
        <dbReference type="ARBA" id="ARBA00022485"/>
    </source>
</evidence>
<dbReference type="GO" id="GO:0005886">
    <property type="term" value="C:plasma membrane"/>
    <property type="evidence" value="ECO:0007669"/>
    <property type="project" value="UniProtKB-SubCell"/>
</dbReference>
<feature type="binding site" evidence="8">
    <location>
        <position position="414"/>
    </location>
    <ligand>
        <name>[4Fe-4S] cluster</name>
        <dbReference type="ChEBI" id="CHEBI:49883"/>
        <label>1</label>
    </ligand>
</feature>
<feature type="domain" description="4Fe-4S ferredoxin-type" evidence="9">
    <location>
        <begin position="353"/>
        <end position="385"/>
    </location>
</feature>
<sequence length="436" mass="47287">MKFFGFRGGVHPPENKIQTENMAVEDLKAPKMLYVPLLQHIGAPLDPLVAIGDKVLKGQKIADSQGFMSSPIHSPVSGTIKKIEEHVFPLMGRMKTIMIENDEQDTWAELSKIENWETADKKDLLAMIREKGIVGIGGASFPTHIKLNPPADTKIDTLLLNGAECEPYLNSDNRLMLEHPEKIINGIKIIKKILGVGRAIVGIEENKPEAIASMQKAAEGTGIQIVPLKTKYPQGGEKQLIKAVLDRQVPSGKLPSAVGVVVQNTGTAAAIYDGIVNGIPLIEKVVTVSGKAIANPKNLKVAIGTPFAYLLDYCGVNREVVDKLVMGGPMMGMAQFSEEAPVIKGTSGLLALTKEETNPYKPKPCIGCGKCVDACPMSLEPLMYARLAAFEQWEKIGEYNLMDCIECGSCAYICPSNRPLTEAIKIGKSKLRAMKK</sequence>
<feature type="binding site" evidence="8">
    <location>
        <position position="365"/>
    </location>
    <ligand>
        <name>[4Fe-4S] cluster</name>
        <dbReference type="ChEBI" id="CHEBI:49883"/>
        <label>1</label>
    </ligand>
</feature>
<keyword evidence="11" id="KW-1185">Reference proteome</keyword>
<evidence type="ECO:0000256" key="6">
    <source>
        <dbReference type="ARBA" id="ARBA00023004"/>
    </source>
</evidence>
<evidence type="ECO:0000256" key="8">
    <source>
        <dbReference type="HAMAP-Rule" id="MF_00461"/>
    </source>
</evidence>
<dbReference type="PROSITE" id="PS51379">
    <property type="entry name" value="4FE4S_FER_2"/>
    <property type="match status" value="2"/>
</dbReference>
<dbReference type="OrthoDB" id="9767754at2"/>
<comment type="subunit">
    <text evidence="8">The complex is composed of six subunits: RnfA, RnfB, RnfC, RnfD, RnfE and RnfG.</text>
</comment>
<keyword evidence="7 8" id="KW-0411">Iron-sulfur</keyword>
<dbReference type="EC" id="7.-.-.-" evidence="8"/>
<keyword evidence="5 8" id="KW-0249">Electron transport</keyword>
<evidence type="ECO:0000256" key="1">
    <source>
        <dbReference type="ARBA" id="ARBA00022448"/>
    </source>
</evidence>
<feature type="binding site" evidence="8">
    <location>
        <position position="407"/>
    </location>
    <ligand>
        <name>[4Fe-4S] cluster</name>
        <dbReference type="ChEBI" id="CHEBI:49883"/>
        <label>2</label>
    </ligand>
</feature>
<organism evidence="10 11">
    <name type="scientific">Fusobacterium necrogenes</name>
    <dbReference type="NCBI Taxonomy" id="858"/>
    <lineage>
        <taxon>Bacteria</taxon>
        <taxon>Fusobacteriati</taxon>
        <taxon>Fusobacteriota</taxon>
        <taxon>Fusobacteriia</taxon>
        <taxon>Fusobacteriales</taxon>
        <taxon>Fusobacteriaceae</taxon>
        <taxon>Fusobacterium</taxon>
    </lineage>
</organism>
<dbReference type="Pfam" id="PF12838">
    <property type="entry name" value="Fer4_7"/>
    <property type="match status" value="1"/>
</dbReference>
<feature type="binding site" evidence="8">
    <location>
        <position position="371"/>
    </location>
    <ligand>
        <name>[4Fe-4S] cluster</name>
        <dbReference type="ChEBI" id="CHEBI:49883"/>
        <label>1</label>
    </ligand>
</feature>
<feature type="binding site" evidence="8">
    <location>
        <position position="410"/>
    </location>
    <ligand>
        <name>[4Fe-4S] cluster</name>
        <dbReference type="ChEBI" id="CHEBI:49883"/>
        <label>2</label>
    </ligand>
</feature>
<dbReference type="InterPro" id="IPR019554">
    <property type="entry name" value="Soluble_ligand-bd"/>
</dbReference>
<reference evidence="10 11" key="1">
    <citation type="submission" date="2018-06" db="EMBL/GenBank/DDBJ databases">
        <authorList>
            <consortium name="Pathogen Informatics"/>
            <person name="Doyle S."/>
        </authorList>
    </citation>
    <scope>NUCLEOTIDE SEQUENCE [LARGE SCALE GENOMIC DNA]</scope>
    <source>
        <strain evidence="10 11">NCTC10723</strain>
    </source>
</reference>
<dbReference type="HAMAP" id="MF_00461">
    <property type="entry name" value="RsxC_RnfC"/>
    <property type="match status" value="1"/>
</dbReference>
<dbReference type="SUPFAM" id="SSF46548">
    <property type="entry name" value="alpha-helical ferredoxin"/>
    <property type="match status" value="1"/>
</dbReference>